<feature type="region of interest" description="Disordered" evidence="1">
    <location>
        <begin position="1"/>
        <end position="20"/>
    </location>
</feature>
<evidence type="ECO:0000313" key="4">
    <source>
        <dbReference type="Proteomes" id="UP000054383"/>
    </source>
</evidence>
<dbReference type="Proteomes" id="UP000054383">
    <property type="component" value="Unassembled WGS sequence"/>
</dbReference>
<proteinExistence type="predicted"/>
<feature type="domain" description="C2H2-type" evidence="2">
    <location>
        <begin position="21"/>
        <end position="38"/>
    </location>
</feature>
<protein>
    <recommendedName>
        <fullName evidence="2">C2H2-type domain-containing protein</fullName>
    </recommendedName>
</protein>
<gene>
    <name evidence="3" type="ORF">PISL3812_05699</name>
</gene>
<name>A0A0U1LZE5_TALIS</name>
<dbReference type="Pfam" id="PF00096">
    <property type="entry name" value="zf-C2H2"/>
    <property type="match status" value="1"/>
</dbReference>
<evidence type="ECO:0000313" key="3">
    <source>
        <dbReference type="EMBL" id="CRG88665.1"/>
    </source>
</evidence>
<evidence type="ECO:0000256" key="1">
    <source>
        <dbReference type="SAM" id="MobiDB-lite"/>
    </source>
</evidence>
<dbReference type="Gene3D" id="3.30.160.60">
    <property type="entry name" value="Classic Zinc Finger"/>
    <property type="match status" value="1"/>
</dbReference>
<dbReference type="EMBL" id="CVMT01000005">
    <property type="protein sequence ID" value="CRG88665.1"/>
    <property type="molecule type" value="Genomic_DNA"/>
</dbReference>
<sequence length="207" mass="23248">MADKLQETSNTSTRPKHSVACPHCGTRFSRQPDLNRHITPKIACPVGDCHKSFRADKDIEFTRHVAKEHPGLDSQHGKEYFKDHKDISIPFPGLCAPGGHQRTTAEPQVIQTPAHQPQFPAVPVHNGFLDGVSLKKDPSLSSNTYDEAIQSFGFYNPSMWQGTIAVEPSLDNEDSNLEAHMFDPPSEDFYRWLYSSSLADRRFTISK</sequence>
<keyword evidence="4" id="KW-1185">Reference proteome</keyword>
<dbReference type="OrthoDB" id="6077919at2759"/>
<dbReference type="AlphaFoldDB" id="A0A0U1LZE5"/>
<evidence type="ECO:0000259" key="2">
    <source>
        <dbReference type="Pfam" id="PF00096"/>
    </source>
</evidence>
<dbReference type="InterPro" id="IPR013087">
    <property type="entry name" value="Znf_C2H2_type"/>
</dbReference>
<accession>A0A0U1LZE5</accession>
<organism evidence="3 4">
    <name type="scientific">Talaromyces islandicus</name>
    <name type="common">Penicillium islandicum</name>
    <dbReference type="NCBI Taxonomy" id="28573"/>
    <lineage>
        <taxon>Eukaryota</taxon>
        <taxon>Fungi</taxon>
        <taxon>Dikarya</taxon>
        <taxon>Ascomycota</taxon>
        <taxon>Pezizomycotina</taxon>
        <taxon>Eurotiomycetes</taxon>
        <taxon>Eurotiomycetidae</taxon>
        <taxon>Eurotiales</taxon>
        <taxon>Trichocomaceae</taxon>
        <taxon>Talaromyces</taxon>
        <taxon>Talaromyces sect. Islandici</taxon>
    </lineage>
</organism>
<reference evidence="3 4" key="1">
    <citation type="submission" date="2015-04" db="EMBL/GenBank/DDBJ databases">
        <authorList>
            <person name="Syromyatnikov M.Y."/>
            <person name="Popov V.N."/>
        </authorList>
    </citation>
    <scope>NUCLEOTIDE SEQUENCE [LARGE SCALE GENOMIC DNA]</scope>
    <source>
        <strain evidence="3">WF-38-12</strain>
    </source>
</reference>